<gene>
    <name evidence="1" type="ORF">L6452_17668</name>
</gene>
<name>A0ACB9C428_ARCLA</name>
<dbReference type="Proteomes" id="UP001055879">
    <property type="component" value="Linkage Group LG05"/>
</dbReference>
<evidence type="ECO:0000313" key="2">
    <source>
        <dbReference type="Proteomes" id="UP001055879"/>
    </source>
</evidence>
<organism evidence="1 2">
    <name type="scientific">Arctium lappa</name>
    <name type="common">Greater burdock</name>
    <name type="synonym">Lappa major</name>
    <dbReference type="NCBI Taxonomy" id="4217"/>
    <lineage>
        <taxon>Eukaryota</taxon>
        <taxon>Viridiplantae</taxon>
        <taxon>Streptophyta</taxon>
        <taxon>Embryophyta</taxon>
        <taxon>Tracheophyta</taxon>
        <taxon>Spermatophyta</taxon>
        <taxon>Magnoliopsida</taxon>
        <taxon>eudicotyledons</taxon>
        <taxon>Gunneridae</taxon>
        <taxon>Pentapetalae</taxon>
        <taxon>asterids</taxon>
        <taxon>campanulids</taxon>
        <taxon>Asterales</taxon>
        <taxon>Asteraceae</taxon>
        <taxon>Carduoideae</taxon>
        <taxon>Cardueae</taxon>
        <taxon>Arctiinae</taxon>
        <taxon>Arctium</taxon>
    </lineage>
</organism>
<protein>
    <submittedName>
        <fullName evidence="1">Uncharacterized protein</fullName>
    </submittedName>
</protein>
<reference evidence="2" key="1">
    <citation type="journal article" date="2022" name="Mol. Ecol. Resour.">
        <title>The genomes of chicory, endive, great burdock and yacon provide insights into Asteraceae palaeo-polyploidization history and plant inulin production.</title>
        <authorList>
            <person name="Fan W."/>
            <person name="Wang S."/>
            <person name="Wang H."/>
            <person name="Wang A."/>
            <person name="Jiang F."/>
            <person name="Liu H."/>
            <person name="Zhao H."/>
            <person name="Xu D."/>
            <person name="Zhang Y."/>
        </authorList>
    </citation>
    <scope>NUCLEOTIDE SEQUENCE [LARGE SCALE GENOMIC DNA]</scope>
    <source>
        <strain evidence="2">cv. Niubang</strain>
    </source>
</reference>
<reference evidence="1 2" key="2">
    <citation type="journal article" date="2022" name="Mol. Ecol. Resour.">
        <title>The genomes of chicory, endive, great burdock and yacon provide insights into Asteraceae paleo-polyploidization history and plant inulin production.</title>
        <authorList>
            <person name="Fan W."/>
            <person name="Wang S."/>
            <person name="Wang H."/>
            <person name="Wang A."/>
            <person name="Jiang F."/>
            <person name="Liu H."/>
            <person name="Zhao H."/>
            <person name="Xu D."/>
            <person name="Zhang Y."/>
        </authorList>
    </citation>
    <scope>NUCLEOTIDE SEQUENCE [LARGE SCALE GENOMIC DNA]</scope>
    <source>
        <strain evidence="2">cv. Niubang</strain>
    </source>
</reference>
<accession>A0ACB9C428</accession>
<keyword evidence="2" id="KW-1185">Reference proteome</keyword>
<comment type="caution">
    <text evidence="1">The sequence shown here is derived from an EMBL/GenBank/DDBJ whole genome shotgun (WGS) entry which is preliminary data.</text>
</comment>
<proteinExistence type="predicted"/>
<sequence>MMNLQLFRSWRNEDHHRFNQMQSQQQQQQIWQESIDPSKLVLGKIVGRGSFGVVHKGSYQGQTVAVKVLDFGDARITEASVEFVKKDFIKEVNLWKNLHHPNITKMIGATMSMTMDCGNKIKKSKQKLKTESNFCIVSEYVKGGTLRSYLSKNRHKKLPLKTVLRLALDIAKGLSYLHSKKIMHCDVKPENMLIDEQHIIKLADFGESRFESFELLLVRSGEIGTRGYMAPEVVSRKPYGHKCDVYSFGICLWEIYCCECAYTFNLDNITADIYKDLRPSVPVSCPRSLAGLMERCWETDPRKRPEMKDVVVELEEIGKFETMSENLEPRCGFFGLFGLGR</sequence>
<dbReference type="EMBL" id="CM042051">
    <property type="protein sequence ID" value="KAI3729022.1"/>
    <property type="molecule type" value="Genomic_DNA"/>
</dbReference>
<evidence type="ECO:0000313" key="1">
    <source>
        <dbReference type="EMBL" id="KAI3729022.1"/>
    </source>
</evidence>